<keyword evidence="2" id="KW-0812">Transmembrane</keyword>
<proteinExistence type="inferred from homology"/>
<keyword evidence="2" id="KW-0472">Membrane</keyword>
<dbReference type="Gene3D" id="2.40.50.100">
    <property type="match status" value="1"/>
</dbReference>
<dbReference type="InterPro" id="IPR058792">
    <property type="entry name" value="Beta-barrel_RND_2"/>
</dbReference>
<name>A0A517Y1N2_9BACT</name>
<dbReference type="Pfam" id="PF25954">
    <property type="entry name" value="Beta-barrel_RND_2"/>
    <property type="match status" value="1"/>
</dbReference>
<gene>
    <name evidence="4" type="primary">mdtE_3</name>
    <name evidence="4" type="ORF">ETAA1_56820</name>
</gene>
<dbReference type="Gene3D" id="2.40.420.20">
    <property type="match status" value="1"/>
</dbReference>
<comment type="similarity">
    <text evidence="1">Belongs to the membrane fusion protein (MFP) (TC 8.A.1) family.</text>
</comment>
<feature type="domain" description="CusB-like beta-barrel" evidence="3">
    <location>
        <begin position="236"/>
        <end position="310"/>
    </location>
</feature>
<dbReference type="NCBIfam" id="TIGR01730">
    <property type="entry name" value="RND_mfp"/>
    <property type="match status" value="1"/>
</dbReference>
<dbReference type="AlphaFoldDB" id="A0A517Y1N2"/>
<dbReference type="Proteomes" id="UP000319576">
    <property type="component" value="Chromosome"/>
</dbReference>
<feature type="transmembrane region" description="Helical" evidence="2">
    <location>
        <begin position="20"/>
        <end position="40"/>
    </location>
</feature>
<dbReference type="GO" id="GO:1990281">
    <property type="term" value="C:efflux pump complex"/>
    <property type="evidence" value="ECO:0007669"/>
    <property type="project" value="TreeGrafter"/>
</dbReference>
<dbReference type="RefSeq" id="WP_145243906.1">
    <property type="nucleotide sequence ID" value="NZ_CP036273.1"/>
</dbReference>
<keyword evidence="5" id="KW-1185">Reference proteome</keyword>
<dbReference type="EMBL" id="CP036273">
    <property type="protein sequence ID" value="QDU23677.1"/>
    <property type="molecule type" value="Genomic_DNA"/>
</dbReference>
<dbReference type="KEGG" id="uli:ETAA1_56820"/>
<evidence type="ECO:0000256" key="1">
    <source>
        <dbReference type="ARBA" id="ARBA00009477"/>
    </source>
</evidence>
<evidence type="ECO:0000313" key="4">
    <source>
        <dbReference type="EMBL" id="QDU23677.1"/>
    </source>
</evidence>
<evidence type="ECO:0000259" key="3">
    <source>
        <dbReference type="Pfam" id="PF25954"/>
    </source>
</evidence>
<accession>A0A517Y1N2</accession>
<reference evidence="4 5" key="1">
    <citation type="submission" date="2019-02" db="EMBL/GenBank/DDBJ databases">
        <title>Deep-cultivation of Planctomycetes and their phenomic and genomic characterization uncovers novel biology.</title>
        <authorList>
            <person name="Wiegand S."/>
            <person name="Jogler M."/>
            <person name="Boedeker C."/>
            <person name="Pinto D."/>
            <person name="Vollmers J."/>
            <person name="Rivas-Marin E."/>
            <person name="Kohn T."/>
            <person name="Peeters S.H."/>
            <person name="Heuer A."/>
            <person name="Rast P."/>
            <person name="Oberbeckmann S."/>
            <person name="Bunk B."/>
            <person name="Jeske O."/>
            <person name="Meyerdierks A."/>
            <person name="Storesund J.E."/>
            <person name="Kallscheuer N."/>
            <person name="Luecker S."/>
            <person name="Lage O.M."/>
            <person name="Pohl T."/>
            <person name="Merkel B.J."/>
            <person name="Hornburger P."/>
            <person name="Mueller R.-W."/>
            <person name="Bruemmer F."/>
            <person name="Labrenz M."/>
            <person name="Spormann A.M."/>
            <person name="Op den Camp H."/>
            <person name="Overmann J."/>
            <person name="Amann R."/>
            <person name="Jetten M.S.M."/>
            <person name="Mascher T."/>
            <person name="Medema M.H."/>
            <person name="Devos D.P."/>
            <person name="Kaster A.-K."/>
            <person name="Ovreas L."/>
            <person name="Rohde M."/>
            <person name="Galperin M.Y."/>
            <person name="Jogler C."/>
        </authorList>
    </citation>
    <scope>NUCLEOTIDE SEQUENCE [LARGE SCALE GENOMIC DNA]</scope>
    <source>
        <strain evidence="4 5">ETA_A1</strain>
    </source>
</reference>
<keyword evidence="2" id="KW-1133">Transmembrane helix</keyword>
<dbReference type="InterPro" id="IPR006143">
    <property type="entry name" value="RND_pump_MFP"/>
</dbReference>
<evidence type="ECO:0000256" key="2">
    <source>
        <dbReference type="SAM" id="Phobius"/>
    </source>
</evidence>
<dbReference type="SUPFAM" id="SSF111369">
    <property type="entry name" value="HlyD-like secretion proteins"/>
    <property type="match status" value="1"/>
</dbReference>
<organism evidence="4 5">
    <name type="scientific">Urbifossiella limnaea</name>
    <dbReference type="NCBI Taxonomy" id="2528023"/>
    <lineage>
        <taxon>Bacteria</taxon>
        <taxon>Pseudomonadati</taxon>
        <taxon>Planctomycetota</taxon>
        <taxon>Planctomycetia</taxon>
        <taxon>Gemmatales</taxon>
        <taxon>Gemmataceae</taxon>
        <taxon>Urbifossiella</taxon>
    </lineage>
</organism>
<sequence>MTIPHPAPTPPPAAGRWRSTLGSLASAAAGVAGLVLFLAWMGGAFRDKVRPGEVPAPRASAAGRTLVAAERVTEPQTEAAVGSVQPKKRTEVASQLLAGVLEVKARPGDRVQTGAPLVTLDDRELAAQQREALAALTAADADLVTRRADFERAKKARASGAVSDDEFGKVEGAFRVAEAQAGRGREVIARLAVQLTYTKLTASGPGLVSERLVEPGDLASPGKTLLVIYDPADLELHANIPESLAKAVAVGQSLPVYVQAPDLHVIGTVREVVPLAQQATRSVLVKLTLPPPPAGKTLLPGMFGRVEIGTGTADRLWVPSAAVRRIGQLDLVEVAGADGTLGRRFVRVGQERKRGGVDATEILSGLTAGDRVALPSK</sequence>
<dbReference type="PANTHER" id="PTHR30469">
    <property type="entry name" value="MULTIDRUG RESISTANCE PROTEIN MDTA"/>
    <property type="match status" value="1"/>
</dbReference>
<dbReference type="Gene3D" id="2.40.30.170">
    <property type="match status" value="1"/>
</dbReference>
<evidence type="ECO:0000313" key="5">
    <source>
        <dbReference type="Proteomes" id="UP000319576"/>
    </source>
</evidence>
<dbReference type="Gene3D" id="1.10.287.470">
    <property type="entry name" value="Helix hairpin bin"/>
    <property type="match status" value="1"/>
</dbReference>
<dbReference type="PANTHER" id="PTHR30469:SF15">
    <property type="entry name" value="HLYD FAMILY OF SECRETION PROTEINS"/>
    <property type="match status" value="1"/>
</dbReference>
<dbReference type="GO" id="GO:0015562">
    <property type="term" value="F:efflux transmembrane transporter activity"/>
    <property type="evidence" value="ECO:0007669"/>
    <property type="project" value="TreeGrafter"/>
</dbReference>
<protein>
    <submittedName>
        <fullName evidence="4">Multidrug resistance protein MdtE</fullName>
    </submittedName>
</protein>
<dbReference type="OrthoDB" id="9778236at2"/>